<dbReference type="PROSITE" id="PS50894">
    <property type="entry name" value="HPT"/>
    <property type="match status" value="1"/>
</dbReference>
<dbReference type="Gene3D" id="1.20.120.160">
    <property type="entry name" value="HPT domain"/>
    <property type="match status" value="1"/>
</dbReference>
<keyword evidence="2" id="KW-0597">Phosphoprotein</keyword>
<comment type="caution">
    <text evidence="5">The sequence shown here is derived from an EMBL/GenBank/DDBJ whole genome shotgun (WGS) entry which is preliminary data.</text>
</comment>
<sequence length="250" mass="27783">MNLQTLLDTQIDGPDTATTMSAIQDISLPPRLTGIEMQKGLKCMGGNKMLYGQLLLRFVDGQKHSLNKIQMALDMHNYDLASQLAHSLKGLAGNIGAMKLHSAAHSLEEALELQIIDPKLLNAVQQTLQEVTQAITEWESSLHIPSEEEAPDNIDFSLVMPLLYKLTYLIKENDTEVLDTLEKLNPLLRHSEIAAEMKSLEKAASHFDFEIALVHAENLTKALEKAHVEHQPPSTFPFKSLNTGNRGQVK</sequence>
<dbReference type="InterPro" id="IPR036641">
    <property type="entry name" value="HPT_dom_sf"/>
</dbReference>
<reference evidence="6" key="1">
    <citation type="journal article" date="2019" name="Int. J. Syst. Evol. Microbiol.">
        <title>The Global Catalogue of Microorganisms (GCM) 10K type strain sequencing project: providing services to taxonomists for standard genome sequencing and annotation.</title>
        <authorList>
            <consortium name="The Broad Institute Genomics Platform"/>
            <consortium name="The Broad Institute Genome Sequencing Center for Infectious Disease"/>
            <person name="Wu L."/>
            <person name="Ma J."/>
        </authorList>
    </citation>
    <scope>NUCLEOTIDE SEQUENCE [LARGE SCALE GENOMIC DNA]</scope>
    <source>
        <strain evidence="6">KCTC 52438</strain>
    </source>
</reference>
<dbReference type="InterPro" id="IPR008207">
    <property type="entry name" value="Sig_transdc_His_kin_Hpt_dom"/>
</dbReference>
<keyword evidence="1" id="KW-0902">Two-component regulatory system</keyword>
<accession>A0ABV7HEJ1</accession>
<evidence type="ECO:0000256" key="2">
    <source>
        <dbReference type="PROSITE-ProRule" id="PRU00110"/>
    </source>
</evidence>
<organism evidence="5 6">
    <name type="scientific">Litoribrevibacter euphylliae</name>
    <dbReference type="NCBI Taxonomy" id="1834034"/>
    <lineage>
        <taxon>Bacteria</taxon>
        <taxon>Pseudomonadati</taxon>
        <taxon>Pseudomonadota</taxon>
        <taxon>Gammaproteobacteria</taxon>
        <taxon>Oceanospirillales</taxon>
        <taxon>Oceanospirillaceae</taxon>
        <taxon>Litoribrevibacter</taxon>
    </lineage>
</organism>
<protein>
    <submittedName>
        <fullName evidence="5">Hpt domain-containing protein</fullName>
    </submittedName>
</protein>
<keyword evidence="6" id="KW-1185">Reference proteome</keyword>
<feature type="region of interest" description="Disordered" evidence="3">
    <location>
        <begin position="230"/>
        <end position="250"/>
    </location>
</feature>
<gene>
    <name evidence="5" type="ORF">ACFOEK_08085</name>
</gene>
<dbReference type="Proteomes" id="UP001595476">
    <property type="component" value="Unassembled WGS sequence"/>
</dbReference>
<dbReference type="SUPFAM" id="SSF47226">
    <property type="entry name" value="Histidine-containing phosphotransfer domain, HPT domain"/>
    <property type="match status" value="1"/>
</dbReference>
<feature type="domain" description="HPt" evidence="4">
    <location>
        <begin position="47"/>
        <end position="138"/>
    </location>
</feature>
<evidence type="ECO:0000256" key="1">
    <source>
        <dbReference type="ARBA" id="ARBA00023012"/>
    </source>
</evidence>
<evidence type="ECO:0000259" key="4">
    <source>
        <dbReference type="PROSITE" id="PS50894"/>
    </source>
</evidence>
<dbReference type="EMBL" id="JBHRSZ010000004">
    <property type="protein sequence ID" value="MFC3150983.1"/>
    <property type="molecule type" value="Genomic_DNA"/>
</dbReference>
<evidence type="ECO:0000313" key="6">
    <source>
        <dbReference type="Proteomes" id="UP001595476"/>
    </source>
</evidence>
<evidence type="ECO:0000256" key="3">
    <source>
        <dbReference type="SAM" id="MobiDB-lite"/>
    </source>
</evidence>
<dbReference type="CDD" id="cd00088">
    <property type="entry name" value="HPT"/>
    <property type="match status" value="1"/>
</dbReference>
<evidence type="ECO:0000313" key="5">
    <source>
        <dbReference type="EMBL" id="MFC3150983.1"/>
    </source>
</evidence>
<proteinExistence type="predicted"/>
<dbReference type="RefSeq" id="WP_386718911.1">
    <property type="nucleotide sequence ID" value="NZ_JBHRSZ010000004.1"/>
</dbReference>
<feature type="modified residue" description="Phosphohistidine" evidence="2">
    <location>
        <position position="86"/>
    </location>
</feature>
<name>A0ABV7HEJ1_9GAMM</name>
<feature type="compositionally biased region" description="Polar residues" evidence="3">
    <location>
        <begin position="240"/>
        <end position="250"/>
    </location>
</feature>
<dbReference type="Pfam" id="PF01627">
    <property type="entry name" value="Hpt"/>
    <property type="match status" value="1"/>
</dbReference>